<feature type="signal peptide" evidence="1">
    <location>
        <begin position="1"/>
        <end position="30"/>
    </location>
</feature>
<evidence type="ECO:0000313" key="4">
    <source>
        <dbReference type="Proteomes" id="UP001596513"/>
    </source>
</evidence>
<dbReference type="Pfam" id="PF20033">
    <property type="entry name" value="DUF6438"/>
    <property type="match status" value="1"/>
</dbReference>
<accession>A0ABW2U6H3</accession>
<feature type="domain" description="DUF6438" evidence="2">
    <location>
        <begin position="68"/>
        <end position="176"/>
    </location>
</feature>
<protein>
    <submittedName>
        <fullName evidence="3">DUF6438 domain-containing protein</fullName>
    </submittedName>
</protein>
<gene>
    <name evidence="3" type="ORF">ACFQT0_12065</name>
</gene>
<reference evidence="4" key="1">
    <citation type="journal article" date="2019" name="Int. J. Syst. Evol. Microbiol.">
        <title>The Global Catalogue of Microorganisms (GCM) 10K type strain sequencing project: providing services to taxonomists for standard genome sequencing and annotation.</title>
        <authorList>
            <consortium name="The Broad Institute Genomics Platform"/>
            <consortium name="The Broad Institute Genome Sequencing Center for Infectious Disease"/>
            <person name="Wu L."/>
            <person name="Ma J."/>
        </authorList>
    </citation>
    <scope>NUCLEOTIDE SEQUENCE [LARGE SCALE GENOMIC DNA]</scope>
    <source>
        <strain evidence="4">JCM 19635</strain>
    </source>
</reference>
<evidence type="ECO:0000313" key="3">
    <source>
        <dbReference type="EMBL" id="MFC7668039.1"/>
    </source>
</evidence>
<keyword evidence="4" id="KW-1185">Reference proteome</keyword>
<dbReference type="EMBL" id="JBHTEK010000001">
    <property type="protein sequence ID" value="MFC7668039.1"/>
    <property type="molecule type" value="Genomic_DNA"/>
</dbReference>
<name>A0ABW2U6H3_9BACT</name>
<evidence type="ECO:0000259" key="2">
    <source>
        <dbReference type="Pfam" id="PF20033"/>
    </source>
</evidence>
<keyword evidence="1" id="KW-0732">Signal</keyword>
<dbReference type="Proteomes" id="UP001596513">
    <property type="component" value="Unassembled WGS sequence"/>
</dbReference>
<sequence length="189" mass="20806">MQPTPSLLMRYFTVLLLLFAVSFSLLPACAQKAVTTQKVKAKKLSKKEAARQAHAQAIKAKNEAGAVLTFERTPCMGRCPAYVMQIFADGRVAYEGRGAVPVLGAKELKLPVATVAEILHTAREAHFEQFEDRYSQGTSDLPSTVITIRQPNGQLKRVVVEEGAPLNVVKFVTYLTNQFDTLAQLQADR</sequence>
<evidence type="ECO:0000256" key="1">
    <source>
        <dbReference type="SAM" id="SignalP"/>
    </source>
</evidence>
<organism evidence="3 4">
    <name type="scientific">Hymenobacter humi</name>
    <dbReference type="NCBI Taxonomy" id="1411620"/>
    <lineage>
        <taxon>Bacteria</taxon>
        <taxon>Pseudomonadati</taxon>
        <taxon>Bacteroidota</taxon>
        <taxon>Cytophagia</taxon>
        <taxon>Cytophagales</taxon>
        <taxon>Hymenobacteraceae</taxon>
        <taxon>Hymenobacter</taxon>
    </lineage>
</organism>
<feature type="chain" id="PRO_5047029780" evidence="1">
    <location>
        <begin position="31"/>
        <end position="189"/>
    </location>
</feature>
<dbReference type="InterPro" id="IPR045497">
    <property type="entry name" value="DUF6438"/>
</dbReference>
<comment type="caution">
    <text evidence="3">The sequence shown here is derived from an EMBL/GenBank/DDBJ whole genome shotgun (WGS) entry which is preliminary data.</text>
</comment>
<proteinExistence type="predicted"/>
<dbReference type="RefSeq" id="WP_380203040.1">
    <property type="nucleotide sequence ID" value="NZ_JBHTEK010000001.1"/>
</dbReference>